<protein>
    <submittedName>
        <fullName evidence="2">Uncharacterized protein</fullName>
    </submittedName>
</protein>
<gene>
    <name evidence="2" type="ORF">NA56DRAFT_704525</name>
</gene>
<proteinExistence type="predicted"/>
<dbReference type="AlphaFoldDB" id="A0A2J6Q3A1"/>
<reference evidence="2 3" key="1">
    <citation type="submission" date="2016-05" db="EMBL/GenBank/DDBJ databases">
        <title>A degradative enzymes factory behind the ericoid mycorrhizal symbiosis.</title>
        <authorList>
            <consortium name="DOE Joint Genome Institute"/>
            <person name="Martino E."/>
            <person name="Morin E."/>
            <person name="Grelet G."/>
            <person name="Kuo A."/>
            <person name="Kohler A."/>
            <person name="Daghino S."/>
            <person name="Barry K."/>
            <person name="Choi C."/>
            <person name="Cichocki N."/>
            <person name="Clum A."/>
            <person name="Copeland A."/>
            <person name="Hainaut M."/>
            <person name="Haridas S."/>
            <person name="Labutti K."/>
            <person name="Lindquist E."/>
            <person name="Lipzen A."/>
            <person name="Khouja H.-R."/>
            <person name="Murat C."/>
            <person name="Ohm R."/>
            <person name="Olson A."/>
            <person name="Spatafora J."/>
            <person name="Veneault-Fourrey C."/>
            <person name="Henrissat B."/>
            <person name="Grigoriev I."/>
            <person name="Martin F."/>
            <person name="Perotto S."/>
        </authorList>
    </citation>
    <scope>NUCLEOTIDE SEQUENCE [LARGE SCALE GENOMIC DNA]</scope>
    <source>
        <strain evidence="2 3">UAMH 7357</strain>
    </source>
</reference>
<keyword evidence="1" id="KW-0812">Transmembrane</keyword>
<feature type="transmembrane region" description="Helical" evidence="1">
    <location>
        <begin position="20"/>
        <end position="43"/>
    </location>
</feature>
<keyword evidence="1" id="KW-0472">Membrane</keyword>
<evidence type="ECO:0000313" key="3">
    <source>
        <dbReference type="Proteomes" id="UP000235672"/>
    </source>
</evidence>
<accession>A0A2J6Q3A1</accession>
<name>A0A2J6Q3A1_9HELO</name>
<keyword evidence="1" id="KW-1133">Transmembrane helix</keyword>
<dbReference type="Proteomes" id="UP000235672">
    <property type="component" value="Unassembled WGS sequence"/>
</dbReference>
<sequence>MSQSHETSAYDRLIQTQTSLLMLVLTTQIDILLTIPIPITIMFPPRIQAIALSDIKSQPSEIIHNPSGLRKAVTFYNGQGSGCLIFLFFPQLTIQFFRTT</sequence>
<dbReference type="EMBL" id="KZ613484">
    <property type="protein sequence ID" value="PMD20726.1"/>
    <property type="molecule type" value="Genomic_DNA"/>
</dbReference>
<organism evidence="2 3">
    <name type="scientific">Hyaloscypha hepaticicola</name>
    <dbReference type="NCBI Taxonomy" id="2082293"/>
    <lineage>
        <taxon>Eukaryota</taxon>
        <taxon>Fungi</taxon>
        <taxon>Dikarya</taxon>
        <taxon>Ascomycota</taxon>
        <taxon>Pezizomycotina</taxon>
        <taxon>Leotiomycetes</taxon>
        <taxon>Helotiales</taxon>
        <taxon>Hyaloscyphaceae</taxon>
        <taxon>Hyaloscypha</taxon>
    </lineage>
</organism>
<keyword evidence="3" id="KW-1185">Reference proteome</keyword>
<evidence type="ECO:0000256" key="1">
    <source>
        <dbReference type="SAM" id="Phobius"/>
    </source>
</evidence>
<evidence type="ECO:0000313" key="2">
    <source>
        <dbReference type="EMBL" id="PMD20726.1"/>
    </source>
</evidence>